<dbReference type="Gene3D" id="1.20.1720.10">
    <property type="entry name" value="Multidrug resistance protein D"/>
    <property type="match status" value="1"/>
</dbReference>
<feature type="transmembrane region" description="Helical" evidence="5">
    <location>
        <begin position="275"/>
        <end position="300"/>
    </location>
</feature>
<proteinExistence type="predicted"/>
<dbReference type="Gene3D" id="1.20.1250.20">
    <property type="entry name" value="MFS general substrate transporter like domains"/>
    <property type="match status" value="1"/>
</dbReference>
<evidence type="ECO:0000256" key="4">
    <source>
        <dbReference type="ARBA" id="ARBA00023136"/>
    </source>
</evidence>
<feature type="transmembrane region" description="Helical" evidence="5">
    <location>
        <begin position="442"/>
        <end position="466"/>
    </location>
</feature>
<keyword evidence="2 5" id="KW-0812">Transmembrane</keyword>
<dbReference type="RefSeq" id="WP_339964470.1">
    <property type="nucleotide sequence ID" value="NZ_JBBHJY010000001.1"/>
</dbReference>
<dbReference type="InterPro" id="IPR036259">
    <property type="entry name" value="MFS_trans_sf"/>
</dbReference>
<feature type="transmembrane region" description="Helical" evidence="5">
    <location>
        <begin position="81"/>
        <end position="100"/>
    </location>
</feature>
<dbReference type="PROSITE" id="PS50850">
    <property type="entry name" value="MFS"/>
    <property type="match status" value="1"/>
</dbReference>
<dbReference type="PANTHER" id="PTHR42718">
    <property type="entry name" value="MAJOR FACILITATOR SUPERFAMILY MULTIDRUG TRANSPORTER MFSC"/>
    <property type="match status" value="1"/>
</dbReference>
<name>A0ABU8S4C6_9SPHN</name>
<comment type="caution">
    <text evidence="7">The sequence shown here is derived from an EMBL/GenBank/DDBJ whole genome shotgun (WGS) entry which is preliminary data.</text>
</comment>
<feature type="transmembrane region" description="Helical" evidence="5">
    <location>
        <begin position="341"/>
        <end position="363"/>
    </location>
</feature>
<feature type="domain" description="Major facilitator superfamily (MFS) profile" evidence="6">
    <location>
        <begin position="15"/>
        <end position="464"/>
    </location>
</feature>
<feature type="transmembrane region" description="Helical" evidence="5">
    <location>
        <begin position="205"/>
        <end position="224"/>
    </location>
</feature>
<gene>
    <name evidence="7" type="ORF">WG900_02680</name>
</gene>
<protein>
    <submittedName>
        <fullName evidence="7">MFS transporter</fullName>
    </submittedName>
</protein>
<feature type="transmembrane region" description="Helical" evidence="5">
    <location>
        <begin position="414"/>
        <end position="436"/>
    </location>
</feature>
<evidence type="ECO:0000259" key="6">
    <source>
        <dbReference type="PROSITE" id="PS50850"/>
    </source>
</evidence>
<feature type="transmembrane region" description="Helical" evidence="5">
    <location>
        <begin position="312"/>
        <end position="329"/>
    </location>
</feature>
<evidence type="ECO:0000256" key="3">
    <source>
        <dbReference type="ARBA" id="ARBA00022989"/>
    </source>
</evidence>
<dbReference type="PANTHER" id="PTHR42718:SF39">
    <property type="entry name" value="ACTINORHODIN TRANSPORTER-RELATED"/>
    <property type="match status" value="1"/>
</dbReference>
<evidence type="ECO:0000313" key="7">
    <source>
        <dbReference type="EMBL" id="MEJ6008818.1"/>
    </source>
</evidence>
<keyword evidence="4 5" id="KW-0472">Membrane</keyword>
<dbReference type="Proteomes" id="UP001379235">
    <property type="component" value="Unassembled WGS sequence"/>
</dbReference>
<feature type="transmembrane region" description="Helical" evidence="5">
    <location>
        <begin position="106"/>
        <end position="128"/>
    </location>
</feature>
<sequence length="471" mass="48466">MIDADTMTARQKTLALLALVVALVLEIVDLTIINTALPAIQADFGGDAQASQWIIAGYALAFALLLMAGGRLGDTYGYRRMFLWGVAGFTLSSALCGAAGSGTELVLARLLQGATGALMAPQFMALMQVMFQPVERISKLAMFGVIGGLAAIIGPIIGGLLIEANTLGLGWRLIFLINLPVGMIAMVMGYIYLPEARSGRPAGVDLRGIVLFGLAIAALLWPLVRGDHGAPGATEWALLAAAGPLGWLGWRHVSRRVAEGRAALFDPSLFTNRPFAIGMALSVAFAAANAGFLMCFAFALQAERGQTPLTTGLMHVPFGFGAMVGIAVLGRRFLPRWGRWVLVLGGVVMAASCAVILLGIGVLGLEFAVLVPALVTAGLGMGMLSGCINPVAVAQVDRDHAGAASGLLKTGQQAGAALGIALVGSAYFAGATLTGHPGSATALYALLPLLLGCALLAAQLPATIFAKALAH</sequence>
<keyword evidence="3 5" id="KW-1133">Transmembrane helix</keyword>
<feature type="transmembrane region" description="Helical" evidence="5">
    <location>
        <begin position="369"/>
        <end position="393"/>
    </location>
</feature>
<evidence type="ECO:0000256" key="2">
    <source>
        <dbReference type="ARBA" id="ARBA00022692"/>
    </source>
</evidence>
<dbReference type="InterPro" id="IPR011701">
    <property type="entry name" value="MFS"/>
</dbReference>
<dbReference type="CDD" id="cd17321">
    <property type="entry name" value="MFS_MMR_MDR_like"/>
    <property type="match status" value="1"/>
</dbReference>
<feature type="transmembrane region" description="Helical" evidence="5">
    <location>
        <begin position="50"/>
        <end position="69"/>
    </location>
</feature>
<feature type="transmembrane region" description="Helical" evidence="5">
    <location>
        <begin position="236"/>
        <end position="254"/>
    </location>
</feature>
<dbReference type="Pfam" id="PF07690">
    <property type="entry name" value="MFS_1"/>
    <property type="match status" value="1"/>
</dbReference>
<feature type="transmembrane region" description="Helical" evidence="5">
    <location>
        <begin position="174"/>
        <end position="193"/>
    </location>
</feature>
<dbReference type="InterPro" id="IPR020846">
    <property type="entry name" value="MFS_dom"/>
</dbReference>
<evidence type="ECO:0000256" key="1">
    <source>
        <dbReference type="ARBA" id="ARBA00004141"/>
    </source>
</evidence>
<accession>A0ABU8S4C6</accession>
<keyword evidence="8" id="KW-1185">Reference proteome</keyword>
<evidence type="ECO:0000256" key="5">
    <source>
        <dbReference type="SAM" id="Phobius"/>
    </source>
</evidence>
<evidence type="ECO:0000313" key="8">
    <source>
        <dbReference type="Proteomes" id="UP001379235"/>
    </source>
</evidence>
<reference evidence="7 8" key="1">
    <citation type="submission" date="2024-03" db="EMBL/GenBank/DDBJ databases">
        <authorList>
            <person name="Jo J.-H."/>
        </authorList>
    </citation>
    <scope>NUCLEOTIDE SEQUENCE [LARGE SCALE GENOMIC DNA]</scope>
    <source>
        <strain evidence="7 8">AS3R-12</strain>
    </source>
</reference>
<organism evidence="7 8">
    <name type="scientific">Novosphingobium aquae</name>
    <dbReference type="NCBI Taxonomy" id="3133435"/>
    <lineage>
        <taxon>Bacteria</taxon>
        <taxon>Pseudomonadati</taxon>
        <taxon>Pseudomonadota</taxon>
        <taxon>Alphaproteobacteria</taxon>
        <taxon>Sphingomonadales</taxon>
        <taxon>Sphingomonadaceae</taxon>
        <taxon>Novosphingobium</taxon>
    </lineage>
</organism>
<feature type="transmembrane region" description="Helical" evidence="5">
    <location>
        <begin position="140"/>
        <end position="162"/>
    </location>
</feature>
<dbReference type="SUPFAM" id="SSF103473">
    <property type="entry name" value="MFS general substrate transporter"/>
    <property type="match status" value="1"/>
</dbReference>
<comment type="subcellular location">
    <subcellularLocation>
        <location evidence="1">Membrane</location>
        <topology evidence="1">Multi-pass membrane protein</topology>
    </subcellularLocation>
</comment>
<dbReference type="EMBL" id="JBBHJY010000001">
    <property type="protein sequence ID" value="MEJ6008818.1"/>
    <property type="molecule type" value="Genomic_DNA"/>
</dbReference>